<comment type="caution">
    <text evidence="2">The sequence shown here is derived from an EMBL/GenBank/DDBJ whole genome shotgun (WGS) entry which is preliminary data.</text>
</comment>
<evidence type="ECO:0000259" key="1">
    <source>
        <dbReference type="Pfam" id="PF03358"/>
    </source>
</evidence>
<dbReference type="Gene3D" id="3.40.50.360">
    <property type="match status" value="1"/>
</dbReference>
<keyword evidence="3" id="KW-1185">Reference proteome</keyword>
<dbReference type="Proteomes" id="UP001610563">
    <property type="component" value="Unassembled WGS sequence"/>
</dbReference>
<dbReference type="Pfam" id="PF03358">
    <property type="entry name" value="FMN_red"/>
    <property type="match status" value="1"/>
</dbReference>
<organism evidence="2 3">
    <name type="scientific">Aspergillus keveii</name>
    <dbReference type="NCBI Taxonomy" id="714993"/>
    <lineage>
        <taxon>Eukaryota</taxon>
        <taxon>Fungi</taxon>
        <taxon>Dikarya</taxon>
        <taxon>Ascomycota</taxon>
        <taxon>Pezizomycotina</taxon>
        <taxon>Eurotiomycetes</taxon>
        <taxon>Eurotiomycetidae</taxon>
        <taxon>Eurotiales</taxon>
        <taxon>Aspergillaceae</taxon>
        <taxon>Aspergillus</taxon>
        <taxon>Aspergillus subgen. Nidulantes</taxon>
    </lineage>
</organism>
<dbReference type="InterPro" id="IPR050712">
    <property type="entry name" value="NAD(P)H-dep_reductase"/>
</dbReference>
<sequence>MVSNTSIVAIHCTREPRINPLITSYVHEILLTHTKTTNWPGTLSIIDLAAQNLPLYNEPAIPSHLPKSDPTPHHVHEHTRAWSRLIQQYDAFIFVTPQYNWSIPASLKNALDYLFHEWAGKPAGNVTYGGRGGRKAGDHLQSILTGLRMRAAECMPAIVVRSTAMEDWARDGRVSEEDREAWKGAGVDGELQVMFAEIVAEEV</sequence>
<dbReference type="InterPro" id="IPR029039">
    <property type="entry name" value="Flavoprotein-like_sf"/>
</dbReference>
<dbReference type="PANTHER" id="PTHR30543:SF21">
    <property type="entry name" value="NAD(P)H-DEPENDENT FMN REDUCTASE LOT6"/>
    <property type="match status" value="1"/>
</dbReference>
<accession>A0ABR4FLM1</accession>
<feature type="domain" description="NADPH-dependent FMN reductase-like" evidence="1">
    <location>
        <begin position="6"/>
        <end position="150"/>
    </location>
</feature>
<protein>
    <submittedName>
        <fullName evidence="2">Flavoprotein-like protein</fullName>
    </submittedName>
</protein>
<evidence type="ECO:0000313" key="2">
    <source>
        <dbReference type="EMBL" id="KAL2784135.1"/>
    </source>
</evidence>
<name>A0ABR4FLM1_9EURO</name>
<dbReference type="PANTHER" id="PTHR30543">
    <property type="entry name" value="CHROMATE REDUCTASE"/>
    <property type="match status" value="1"/>
</dbReference>
<evidence type="ECO:0000313" key="3">
    <source>
        <dbReference type="Proteomes" id="UP001610563"/>
    </source>
</evidence>
<dbReference type="InterPro" id="IPR005025">
    <property type="entry name" value="FMN_Rdtase-like_dom"/>
</dbReference>
<gene>
    <name evidence="2" type="ORF">BJX66DRAFT_330191</name>
</gene>
<reference evidence="2 3" key="1">
    <citation type="submission" date="2024-07" db="EMBL/GenBank/DDBJ databases">
        <title>Section-level genome sequencing and comparative genomics of Aspergillus sections Usti and Cavernicolus.</title>
        <authorList>
            <consortium name="Lawrence Berkeley National Laboratory"/>
            <person name="Nybo J.L."/>
            <person name="Vesth T.C."/>
            <person name="Theobald S."/>
            <person name="Frisvad J.C."/>
            <person name="Larsen T.O."/>
            <person name="Kjaerboelling I."/>
            <person name="Rothschild-Mancinelli K."/>
            <person name="Lyhne E.K."/>
            <person name="Kogle M.E."/>
            <person name="Barry K."/>
            <person name="Clum A."/>
            <person name="Na H."/>
            <person name="Ledsgaard L."/>
            <person name="Lin J."/>
            <person name="Lipzen A."/>
            <person name="Kuo A."/>
            <person name="Riley R."/>
            <person name="Mondo S."/>
            <person name="Labutti K."/>
            <person name="Haridas S."/>
            <person name="Pangalinan J."/>
            <person name="Salamov A.A."/>
            <person name="Simmons B.A."/>
            <person name="Magnuson J.K."/>
            <person name="Chen J."/>
            <person name="Drula E."/>
            <person name="Henrissat B."/>
            <person name="Wiebenga A."/>
            <person name="Lubbers R.J."/>
            <person name="Gomes A.C."/>
            <person name="Makela M.R."/>
            <person name="Stajich J."/>
            <person name="Grigoriev I.V."/>
            <person name="Mortensen U.H."/>
            <person name="De Vries R.P."/>
            <person name="Baker S.E."/>
            <person name="Andersen M.R."/>
        </authorList>
    </citation>
    <scope>NUCLEOTIDE SEQUENCE [LARGE SCALE GENOMIC DNA]</scope>
    <source>
        <strain evidence="2 3">CBS 209.92</strain>
    </source>
</reference>
<proteinExistence type="predicted"/>
<dbReference type="EMBL" id="JBFTWV010000193">
    <property type="protein sequence ID" value="KAL2784135.1"/>
    <property type="molecule type" value="Genomic_DNA"/>
</dbReference>
<dbReference type="SUPFAM" id="SSF52218">
    <property type="entry name" value="Flavoproteins"/>
    <property type="match status" value="1"/>
</dbReference>